<dbReference type="Pfam" id="PF13639">
    <property type="entry name" value="zf-RING_2"/>
    <property type="match status" value="1"/>
</dbReference>
<evidence type="ECO:0000256" key="5">
    <source>
        <dbReference type="SAM" id="MobiDB-lite"/>
    </source>
</evidence>
<dbReference type="GO" id="GO:0016567">
    <property type="term" value="P:protein ubiquitination"/>
    <property type="evidence" value="ECO:0007669"/>
    <property type="project" value="TreeGrafter"/>
</dbReference>
<dbReference type="PANTHER" id="PTHR15315:SF26">
    <property type="entry name" value="E3 UBIQUITIN-PROTEIN LIGASE NRDP1"/>
    <property type="match status" value="1"/>
</dbReference>
<feature type="region of interest" description="Disordered" evidence="5">
    <location>
        <begin position="497"/>
        <end position="519"/>
    </location>
</feature>
<feature type="domain" description="PHD-type" evidence="6">
    <location>
        <begin position="68"/>
        <end position="188"/>
    </location>
</feature>
<dbReference type="SMART" id="SM00249">
    <property type="entry name" value="PHD"/>
    <property type="match status" value="1"/>
</dbReference>
<feature type="region of interest" description="Disordered" evidence="5">
    <location>
        <begin position="705"/>
        <end position="793"/>
    </location>
</feature>
<feature type="compositionally biased region" description="Low complexity" evidence="5">
    <location>
        <begin position="727"/>
        <end position="766"/>
    </location>
</feature>
<dbReference type="PROSITE" id="PS50089">
    <property type="entry name" value="ZF_RING_2"/>
    <property type="match status" value="1"/>
</dbReference>
<accession>A0A2P6P606</accession>
<evidence type="ECO:0000259" key="7">
    <source>
        <dbReference type="PROSITE" id="PS50089"/>
    </source>
</evidence>
<dbReference type="InterPro" id="IPR013083">
    <property type="entry name" value="Znf_RING/FYVE/PHD"/>
</dbReference>
<sequence length="1309" mass="143070">MEVNLVASGIQEEDAFGVNENYHIDNPVLEGENETCGICMDTIIDRGVLDCCQHWFCFACIDNWATITNLCPLCQNEFQVITCVPVYDTVGSNKVDDDPSSRDDDWSVEGMNNTVSFPSYYIDENSVICLDGDGCKVRSGSAKMEEDSNLDTSIACDSCDLWYHAFCVGFDPESTSENTWLCPRCVVGEMPQNSDVGSIQRSNSQYDLENSESLTEDTFSRKVSVSSVDTGDTAVVVSMVGDSGQSILPNVEVGKGFETESLVSASEERHESEIPSGVKTIKLEAQELELSLSCDTSFSLPSNALAHKQLKSSTGESMNDLSSFDGLKSSSGKLNESHISKKLSDGQSNMGLNLGLCGGSFLSVDTNSTGTEHHDTKDLKQHNPSEEYLPKADRIVPDASSDAPAMTGGKRKLTDCSDGVSADDRDTNPKLKNKVAVKKIRDGEKIQQIASKDQAKACLSDSGNGSSLTVVPKDSELRCHPVLNPTSEILSIVRTTNRKSSKGLAGPKSVKSSEEQDSMASLRVKKIMRRDAEDKESSMVVQRLRKEIREAVRNKSAKDIGENQFDPKLLDAFRAALAGSKTEPVKKLSQLALKARKTMLEKGKVRENLTKKIYGTSNGRRKRAWDRDCQIEFWKHRCIGEPEKIETLKSVLGLLNGSSQGSDTKHESDMQSTSPILSRLYLADTSVFPRKDNIKPLLALKAAGNSEQNDKQPTAMELCSKPSLDNVTSTSTETTKVSSKVGVPLLETNGNKNNPPSSDNSAASNKGHQDRHSEGSLVSSSGGSKLKTKKDVVDKTGDIKVDKRKWALEVLARKMSGTGRNTTNEKKEGNSVLKGNYPLLAQLPIDMKPVLSPSRHNKVPMSVRQTQLYRLTEHLLRKANLPVIRRTANTELAVADAINIEKEIADRSNSKLVYLNLCSQEMLHLSRGNKASGTPVLSSSPSSVHADRSGEAVHEPSTDPVTEEALRNAGLLSDSPPNSPRSNMEVPAEEDDPSLDFREEGPDNVFEMDENPDLDIYGDFEYNLEDEDYIGATATKVSNVQPEEGASKIKVVFSTFQPETTNQTLDLGSTEKVVEVQKDSSCMLKNDTYSGLENSTRECETDKSCVPLESIFGKEGEELSVAECEELYGPDTEPVIKKFPEASEILYGSIDSGLVKDNYPKENESCGPKPTEEITSPSGNENHAKNISVASLGCTSSGGEDSTNHSQPDGSGERKKKSNTDSKDQSNSINSISKKVEAYIKEHIRPLCKSGVITTEQYKWAVAKTTEKVMKYHSKAKSASFLIKEGEKVKKLAEQYVETSQKKEKGDPL</sequence>
<feature type="region of interest" description="Disordered" evidence="5">
    <location>
        <begin position="928"/>
        <end position="1011"/>
    </location>
</feature>
<dbReference type="GO" id="GO:0008270">
    <property type="term" value="F:zinc ion binding"/>
    <property type="evidence" value="ECO:0007669"/>
    <property type="project" value="UniProtKB-KW"/>
</dbReference>
<dbReference type="PROSITE" id="PS00518">
    <property type="entry name" value="ZF_RING_1"/>
    <property type="match status" value="1"/>
</dbReference>
<evidence type="ECO:0000256" key="1">
    <source>
        <dbReference type="ARBA" id="ARBA00022723"/>
    </source>
</evidence>
<proteinExistence type="predicted"/>
<dbReference type="SUPFAM" id="SSF57850">
    <property type="entry name" value="RING/U-box"/>
    <property type="match status" value="1"/>
</dbReference>
<dbReference type="InterPro" id="IPR001841">
    <property type="entry name" value="Znf_RING"/>
</dbReference>
<dbReference type="Proteomes" id="UP000238479">
    <property type="component" value="Chromosome 7"/>
</dbReference>
<feature type="compositionally biased region" description="Polar residues" evidence="5">
    <location>
        <begin position="1193"/>
        <end position="1209"/>
    </location>
</feature>
<dbReference type="Gene3D" id="3.30.40.10">
    <property type="entry name" value="Zinc/RING finger domain, C3HC4 (zinc finger)"/>
    <property type="match status" value="2"/>
</dbReference>
<dbReference type="SMART" id="SM00184">
    <property type="entry name" value="RING"/>
    <property type="match status" value="2"/>
</dbReference>
<feature type="region of interest" description="Disordered" evidence="5">
    <location>
        <begin position="1158"/>
        <end position="1230"/>
    </location>
</feature>
<dbReference type="EMBL" id="PDCK01000045">
    <property type="protein sequence ID" value="PRQ17371.1"/>
    <property type="molecule type" value="Genomic_DNA"/>
</dbReference>
<evidence type="ECO:0000313" key="9">
    <source>
        <dbReference type="Proteomes" id="UP000238479"/>
    </source>
</evidence>
<dbReference type="Gramene" id="PRQ17371">
    <property type="protein sequence ID" value="PRQ17371"/>
    <property type="gene ID" value="RchiOBHm_Chr7g0194241"/>
</dbReference>
<feature type="domain" description="RING-type" evidence="7">
    <location>
        <begin position="36"/>
        <end position="75"/>
    </location>
</feature>
<dbReference type="PROSITE" id="PS50016">
    <property type="entry name" value="ZF_PHD_2"/>
    <property type="match status" value="1"/>
</dbReference>
<keyword evidence="3" id="KW-0862">Zinc</keyword>
<dbReference type="InterPro" id="IPR019787">
    <property type="entry name" value="Znf_PHD-finger"/>
</dbReference>
<feature type="compositionally biased region" description="Basic and acidic residues" evidence="5">
    <location>
        <begin position="945"/>
        <end position="957"/>
    </location>
</feature>
<dbReference type="Pfam" id="PF00628">
    <property type="entry name" value="PHD"/>
    <property type="match status" value="1"/>
</dbReference>
<comment type="caution">
    <text evidence="8">The sequence shown here is derived from an EMBL/GenBank/DDBJ whole genome shotgun (WGS) entry which is preliminary data.</text>
</comment>
<protein>
    <submittedName>
        <fullName evidence="8">Putative chromatin regulator PHD family</fullName>
    </submittedName>
</protein>
<feature type="region of interest" description="Disordered" evidence="5">
    <location>
        <begin position="398"/>
        <end position="428"/>
    </location>
</feature>
<reference evidence="8 9" key="1">
    <citation type="journal article" date="2018" name="Nat. Genet.">
        <title>The Rosa genome provides new insights in the design of modern roses.</title>
        <authorList>
            <person name="Bendahmane M."/>
        </authorList>
    </citation>
    <scope>NUCLEOTIDE SEQUENCE [LARGE SCALE GENOMIC DNA]</scope>
    <source>
        <strain evidence="9">cv. Old Blush</strain>
    </source>
</reference>
<dbReference type="InterPro" id="IPR011011">
    <property type="entry name" value="Znf_FYVE_PHD"/>
</dbReference>
<keyword evidence="1" id="KW-0479">Metal-binding</keyword>
<evidence type="ECO:0000256" key="3">
    <source>
        <dbReference type="ARBA" id="ARBA00022833"/>
    </source>
</evidence>
<keyword evidence="2 4" id="KW-0863">Zinc-finger</keyword>
<dbReference type="OrthoDB" id="21204at2759"/>
<dbReference type="InterPro" id="IPR001965">
    <property type="entry name" value="Znf_PHD"/>
</dbReference>
<organism evidence="8 9">
    <name type="scientific">Rosa chinensis</name>
    <name type="common">China rose</name>
    <dbReference type="NCBI Taxonomy" id="74649"/>
    <lineage>
        <taxon>Eukaryota</taxon>
        <taxon>Viridiplantae</taxon>
        <taxon>Streptophyta</taxon>
        <taxon>Embryophyta</taxon>
        <taxon>Tracheophyta</taxon>
        <taxon>Spermatophyta</taxon>
        <taxon>Magnoliopsida</taxon>
        <taxon>eudicotyledons</taxon>
        <taxon>Gunneridae</taxon>
        <taxon>Pentapetalae</taxon>
        <taxon>rosids</taxon>
        <taxon>fabids</taxon>
        <taxon>Rosales</taxon>
        <taxon>Rosaceae</taxon>
        <taxon>Rosoideae</taxon>
        <taxon>Rosoideae incertae sedis</taxon>
        <taxon>Rosa</taxon>
    </lineage>
</organism>
<dbReference type="SUPFAM" id="SSF57903">
    <property type="entry name" value="FYVE/PHD zinc finger"/>
    <property type="match status" value="1"/>
</dbReference>
<keyword evidence="9" id="KW-1185">Reference proteome</keyword>
<dbReference type="InterPro" id="IPR017907">
    <property type="entry name" value="Znf_RING_CS"/>
</dbReference>
<evidence type="ECO:0000256" key="2">
    <source>
        <dbReference type="ARBA" id="ARBA00022771"/>
    </source>
</evidence>
<dbReference type="OMA" id="SAWHRDW"/>
<evidence type="ECO:0000313" key="8">
    <source>
        <dbReference type="EMBL" id="PRQ17371.1"/>
    </source>
</evidence>
<dbReference type="STRING" id="74649.A0A2P6P606"/>
<gene>
    <name evidence="8" type="ORF">RchiOBHm_Chr7g0194241</name>
</gene>
<evidence type="ECO:0000256" key="4">
    <source>
        <dbReference type="PROSITE-ProRule" id="PRU00175"/>
    </source>
</evidence>
<dbReference type="PANTHER" id="PTHR15315">
    <property type="entry name" value="RING FINGER PROTEIN 41, 151"/>
    <property type="match status" value="1"/>
</dbReference>
<evidence type="ECO:0000259" key="6">
    <source>
        <dbReference type="PROSITE" id="PS50016"/>
    </source>
</evidence>
<name>A0A2P6P606_ROSCH</name>
<feature type="compositionally biased region" description="Low complexity" evidence="5">
    <location>
        <begin position="775"/>
        <end position="785"/>
    </location>
</feature>
<dbReference type="GO" id="GO:0061630">
    <property type="term" value="F:ubiquitin protein ligase activity"/>
    <property type="evidence" value="ECO:0007669"/>
    <property type="project" value="TreeGrafter"/>
</dbReference>